<sequence>MSMGQDSRIHPVHYSVNPDSGRHQFPHVIKNQSNPPDNALDDDDDDDDDDNDDDDVDDDDDDDNNDDDDEEDDDKMCDNKHDGGYIFL</sequence>
<name>A0AAV4CDH4_9GAST</name>
<evidence type="ECO:0000256" key="1">
    <source>
        <dbReference type="SAM" id="MobiDB-lite"/>
    </source>
</evidence>
<dbReference type="AlphaFoldDB" id="A0AAV4CDH4"/>
<dbReference type="Proteomes" id="UP000735302">
    <property type="component" value="Unassembled WGS sequence"/>
</dbReference>
<proteinExistence type="predicted"/>
<feature type="region of interest" description="Disordered" evidence="1">
    <location>
        <begin position="1"/>
        <end position="88"/>
    </location>
</feature>
<dbReference type="EMBL" id="BLXT01006265">
    <property type="protein sequence ID" value="GFO30820.1"/>
    <property type="molecule type" value="Genomic_DNA"/>
</dbReference>
<feature type="compositionally biased region" description="Basic and acidic residues" evidence="1">
    <location>
        <begin position="76"/>
        <end position="88"/>
    </location>
</feature>
<reference evidence="2 3" key="1">
    <citation type="journal article" date="2021" name="Elife">
        <title>Chloroplast acquisition without the gene transfer in kleptoplastic sea slugs, Plakobranchus ocellatus.</title>
        <authorList>
            <person name="Maeda T."/>
            <person name="Takahashi S."/>
            <person name="Yoshida T."/>
            <person name="Shimamura S."/>
            <person name="Takaki Y."/>
            <person name="Nagai Y."/>
            <person name="Toyoda A."/>
            <person name="Suzuki Y."/>
            <person name="Arimoto A."/>
            <person name="Ishii H."/>
            <person name="Satoh N."/>
            <person name="Nishiyama T."/>
            <person name="Hasebe M."/>
            <person name="Maruyama T."/>
            <person name="Minagawa J."/>
            <person name="Obokata J."/>
            <person name="Shigenobu S."/>
        </authorList>
    </citation>
    <scope>NUCLEOTIDE SEQUENCE [LARGE SCALE GENOMIC DNA]</scope>
</reference>
<feature type="compositionally biased region" description="Acidic residues" evidence="1">
    <location>
        <begin position="39"/>
        <end position="75"/>
    </location>
</feature>
<gene>
    <name evidence="2" type="ORF">PoB_005732500</name>
</gene>
<protein>
    <submittedName>
        <fullName evidence="2">Uncharacterized protein</fullName>
    </submittedName>
</protein>
<accession>A0AAV4CDH4</accession>
<keyword evidence="3" id="KW-1185">Reference proteome</keyword>
<evidence type="ECO:0000313" key="3">
    <source>
        <dbReference type="Proteomes" id="UP000735302"/>
    </source>
</evidence>
<comment type="caution">
    <text evidence="2">The sequence shown here is derived from an EMBL/GenBank/DDBJ whole genome shotgun (WGS) entry which is preliminary data.</text>
</comment>
<evidence type="ECO:0000313" key="2">
    <source>
        <dbReference type="EMBL" id="GFO30820.1"/>
    </source>
</evidence>
<organism evidence="2 3">
    <name type="scientific">Plakobranchus ocellatus</name>
    <dbReference type="NCBI Taxonomy" id="259542"/>
    <lineage>
        <taxon>Eukaryota</taxon>
        <taxon>Metazoa</taxon>
        <taxon>Spiralia</taxon>
        <taxon>Lophotrochozoa</taxon>
        <taxon>Mollusca</taxon>
        <taxon>Gastropoda</taxon>
        <taxon>Heterobranchia</taxon>
        <taxon>Euthyneura</taxon>
        <taxon>Panpulmonata</taxon>
        <taxon>Sacoglossa</taxon>
        <taxon>Placobranchoidea</taxon>
        <taxon>Plakobranchidae</taxon>
        <taxon>Plakobranchus</taxon>
    </lineage>
</organism>